<name>A0AAE3XIR9_9BACT</name>
<protein>
    <submittedName>
        <fullName evidence="2">Uncharacterized protein</fullName>
    </submittedName>
</protein>
<feature type="transmembrane region" description="Helical" evidence="1">
    <location>
        <begin position="51"/>
        <end position="71"/>
    </location>
</feature>
<dbReference type="AlphaFoldDB" id="A0AAE3XIR9"/>
<keyword evidence="1" id="KW-0812">Transmembrane</keyword>
<keyword evidence="3" id="KW-1185">Reference proteome</keyword>
<feature type="transmembrane region" description="Helical" evidence="1">
    <location>
        <begin position="122"/>
        <end position="138"/>
    </location>
</feature>
<evidence type="ECO:0000256" key="1">
    <source>
        <dbReference type="SAM" id="Phobius"/>
    </source>
</evidence>
<evidence type="ECO:0000313" key="2">
    <source>
        <dbReference type="EMBL" id="MDR6238491.1"/>
    </source>
</evidence>
<proteinExistence type="predicted"/>
<dbReference type="EMBL" id="JAVDQD010000002">
    <property type="protein sequence ID" value="MDR6238491.1"/>
    <property type="molecule type" value="Genomic_DNA"/>
</dbReference>
<dbReference type="Proteomes" id="UP001185092">
    <property type="component" value="Unassembled WGS sequence"/>
</dbReference>
<keyword evidence="1" id="KW-1133">Transmembrane helix</keyword>
<accession>A0AAE3XIR9</accession>
<sequence>MRDIMLIVHFIGLAMFLGTGFAFMILEIANAKLEKSDLLKFSIRILPLSRIGHIGLFLLILSGGYLMTPYWQALGSILYLKIKLGLVILLAVVISIIAIYSKKAKTDNAEKYLAKIEPYSKAAFVLGFAIIILAVLTFH</sequence>
<comment type="caution">
    <text evidence="2">The sequence shown here is derived from an EMBL/GenBank/DDBJ whole genome shotgun (WGS) entry which is preliminary data.</text>
</comment>
<gene>
    <name evidence="2" type="ORF">HNQ88_001528</name>
</gene>
<reference evidence="2" key="1">
    <citation type="submission" date="2023-07" db="EMBL/GenBank/DDBJ databases">
        <title>Genomic Encyclopedia of Type Strains, Phase IV (KMG-IV): sequencing the most valuable type-strain genomes for metagenomic binning, comparative biology and taxonomic classification.</title>
        <authorList>
            <person name="Goeker M."/>
        </authorList>
    </citation>
    <scope>NUCLEOTIDE SEQUENCE</scope>
    <source>
        <strain evidence="2">DSM 26174</strain>
    </source>
</reference>
<keyword evidence="1" id="KW-0472">Membrane</keyword>
<evidence type="ECO:0000313" key="3">
    <source>
        <dbReference type="Proteomes" id="UP001185092"/>
    </source>
</evidence>
<organism evidence="2 3">
    <name type="scientific">Aureibacter tunicatorum</name>
    <dbReference type="NCBI Taxonomy" id="866807"/>
    <lineage>
        <taxon>Bacteria</taxon>
        <taxon>Pseudomonadati</taxon>
        <taxon>Bacteroidota</taxon>
        <taxon>Cytophagia</taxon>
        <taxon>Cytophagales</taxon>
        <taxon>Persicobacteraceae</taxon>
        <taxon>Aureibacter</taxon>
    </lineage>
</organism>
<dbReference type="RefSeq" id="WP_309938002.1">
    <property type="nucleotide sequence ID" value="NZ_AP025305.1"/>
</dbReference>
<feature type="transmembrane region" description="Helical" evidence="1">
    <location>
        <begin position="6"/>
        <end position="30"/>
    </location>
</feature>
<feature type="transmembrane region" description="Helical" evidence="1">
    <location>
        <begin position="77"/>
        <end position="101"/>
    </location>
</feature>